<proteinExistence type="predicted"/>
<dbReference type="EMBL" id="OX465079">
    <property type="protein sequence ID" value="CAI9275930.1"/>
    <property type="molecule type" value="Genomic_DNA"/>
</dbReference>
<name>A0AA35YKW9_LACSI</name>
<evidence type="ECO:0000313" key="2">
    <source>
        <dbReference type="Proteomes" id="UP001177003"/>
    </source>
</evidence>
<dbReference type="AlphaFoldDB" id="A0AA35YKW9"/>
<organism evidence="1 2">
    <name type="scientific">Lactuca saligna</name>
    <name type="common">Willowleaf lettuce</name>
    <dbReference type="NCBI Taxonomy" id="75948"/>
    <lineage>
        <taxon>Eukaryota</taxon>
        <taxon>Viridiplantae</taxon>
        <taxon>Streptophyta</taxon>
        <taxon>Embryophyta</taxon>
        <taxon>Tracheophyta</taxon>
        <taxon>Spermatophyta</taxon>
        <taxon>Magnoliopsida</taxon>
        <taxon>eudicotyledons</taxon>
        <taxon>Gunneridae</taxon>
        <taxon>Pentapetalae</taxon>
        <taxon>asterids</taxon>
        <taxon>campanulids</taxon>
        <taxon>Asterales</taxon>
        <taxon>Asteraceae</taxon>
        <taxon>Cichorioideae</taxon>
        <taxon>Cichorieae</taxon>
        <taxon>Lactucinae</taxon>
        <taxon>Lactuca</taxon>
    </lineage>
</organism>
<keyword evidence="2" id="KW-1185">Reference proteome</keyword>
<reference evidence="1" key="1">
    <citation type="submission" date="2023-04" db="EMBL/GenBank/DDBJ databases">
        <authorList>
            <person name="Vijverberg K."/>
            <person name="Xiong W."/>
            <person name="Schranz E."/>
        </authorList>
    </citation>
    <scope>NUCLEOTIDE SEQUENCE</scope>
</reference>
<gene>
    <name evidence="1" type="ORF">LSALG_LOCUS15949</name>
</gene>
<evidence type="ECO:0000313" key="1">
    <source>
        <dbReference type="EMBL" id="CAI9275930.1"/>
    </source>
</evidence>
<dbReference type="Proteomes" id="UP001177003">
    <property type="component" value="Chromosome 3"/>
</dbReference>
<sequence>METFSTLSSYSSIATAHSLGRDHTTEEWESFQFRFGFVLEHGVQIPFLDASLYNPPEGKVSILIALFEAGLRLPTIDFFNLIIHECGFFVRDLTPIAINKIMGFELLCRALGRLPTVPAFNDLVVLSYPRAKVYIDRAPTRFGADNDLADALKKININGEDWLDFFLVSCEMSVAWRARGKMPEFFIEKEGIVLLRLFFHAPCPFLIGKERFNWHFG</sequence>
<accession>A0AA35YKW9</accession>
<protein>
    <submittedName>
        <fullName evidence="1">Uncharacterized protein</fullName>
    </submittedName>
</protein>